<dbReference type="InterPro" id="IPR017853">
    <property type="entry name" value="GH"/>
</dbReference>
<dbReference type="SUPFAM" id="SSF51445">
    <property type="entry name" value="(Trans)glycosidases"/>
    <property type="match status" value="1"/>
</dbReference>
<dbReference type="InterPro" id="IPR011840">
    <property type="entry name" value="PulA_typeI"/>
</dbReference>
<keyword evidence="4" id="KW-1133">Transmembrane helix</keyword>
<name>A0ABV1F799_9FIRM</name>
<dbReference type="Pfam" id="PF00128">
    <property type="entry name" value="Alpha-amylase"/>
    <property type="match status" value="1"/>
</dbReference>
<keyword evidence="3" id="KW-0624">Polysaccharide degradation</keyword>
<dbReference type="Proteomes" id="UP001490816">
    <property type="component" value="Unassembled WGS sequence"/>
</dbReference>
<evidence type="ECO:0000313" key="8">
    <source>
        <dbReference type="Proteomes" id="UP001490816"/>
    </source>
</evidence>
<comment type="similarity">
    <text evidence="1">Belongs to the glycosyl hydrolase 13 family.</text>
</comment>
<dbReference type="PANTHER" id="PTHR43002">
    <property type="entry name" value="GLYCOGEN DEBRANCHING ENZYME"/>
    <property type="match status" value="1"/>
</dbReference>
<dbReference type="InterPro" id="IPR013783">
    <property type="entry name" value="Ig-like_fold"/>
</dbReference>
<dbReference type="CDD" id="cd02860">
    <property type="entry name" value="E_set_Pullulanase"/>
    <property type="match status" value="1"/>
</dbReference>
<proteinExistence type="inferred from homology"/>
<reference evidence="7 8" key="1">
    <citation type="submission" date="2024-03" db="EMBL/GenBank/DDBJ databases">
        <title>Human intestinal bacterial collection.</title>
        <authorList>
            <person name="Pauvert C."/>
            <person name="Hitch T.C.A."/>
            <person name="Clavel T."/>
        </authorList>
    </citation>
    <scope>NUCLEOTIDE SEQUENCE [LARGE SCALE GENOMIC DNA]</scope>
    <source>
        <strain evidence="7 8">CLA-JM-H38</strain>
    </source>
</reference>
<evidence type="ECO:0000256" key="2">
    <source>
        <dbReference type="ARBA" id="ARBA00022737"/>
    </source>
</evidence>
<feature type="domain" description="Glycosyl hydrolase family 13 catalytic" evidence="6">
    <location>
        <begin position="177"/>
        <end position="585"/>
    </location>
</feature>
<keyword evidence="3" id="KW-0119">Carbohydrate metabolism</keyword>
<dbReference type="InterPro" id="IPR014756">
    <property type="entry name" value="Ig_E-set"/>
</dbReference>
<evidence type="ECO:0000256" key="1">
    <source>
        <dbReference type="ARBA" id="ARBA00008061"/>
    </source>
</evidence>
<organism evidence="7 8">
    <name type="scientific">Ruminococcoides intestinale</name>
    <dbReference type="NCBI Taxonomy" id="3133162"/>
    <lineage>
        <taxon>Bacteria</taxon>
        <taxon>Bacillati</taxon>
        <taxon>Bacillota</taxon>
        <taxon>Clostridia</taxon>
        <taxon>Eubacteriales</taxon>
        <taxon>Oscillospiraceae</taxon>
        <taxon>Ruminococcoides</taxon>
    </lineage>
</organism>
<evidence type="ECO:0000313" key="7">
    <source>
        <dbReference type="EMBL" id="MEQ2469254.1"/>
    </source>
</evidence>
<keyword evidence="7" id="KW-0378">Hydrolase</keyword>
<keyword evidence="4" id="KW-0812">Transmembrane</keyword>
<feature type="signal peptide" evidence="5">
    <location>
        <begin position="1"/>
        <end position="21"/>
    </location>
</feature>
<dbReference type="Gene3D" id="3.20.20.80">
    <property type="entry name" value="Glycosidases"/>
    <property type="match status" value="1"/>
</dbReference>
<gene>
    <name evidence="7" type="primary">pulA</name>
    <name evidence="7" type="ORF">WMO39_02740</name>
</gene>
<evidence type="ECO:0000256" key="3">
    <source>
        <dbReference type="ARBA" id="ARBA00023001"/>
    </source>
</evidence>
<evidence type="ECO:0000256" key="4">
    <source>
        <dbReference type="SAM" id="Phobius"/>
    </source>
</evidence>
<dbReference type="GO" id="GO:0051060">
    <property type="term" value="F:pullulanase activity"/>
    <property type="evidence" value="ECO:0007669"/>
    <property type="project" value="UniProtKB-EC"/>
</dbReference>
<keyword evidence="3" id="KW-0136">Cellulose degradation</keyword>
<dbReference type="SMART" id="SM00642">
    <property type="entry name" value="Aamy"/>
    <property type="match status" value="1"/>
</dbReference>
<dbReference type="InterPro" id="IPR004193">
    <property type="entry name" value="Glyco_hydro_13_N"/>
</dbReference>
<feature type="chain" id="PRO_5045256336" evidence="5">
    <location>
        <begin position="22"/>
        <end position="953"/>
    </location>
</feature>
<keyword evidence="4" id="KW-0472">Membrane</keyword>
<dbReference type="InterPro" id="IPR006047">
    <property type="entry name" value="GH13_cat_dom"/>
</dbReference>
<dbReference type="RefSeq" id="WP_367285940.1">
    <property type="nucleotide sequence ID" value="NZ_JBBMEZ010000005.1"/>
</dbReference>
<protein>
    <submittedName>
        <fullName evidence="7">Type I pullulanase</fullName>
        <ecNumber evidence="7">3.2.1.41</ecNumber>
    </submittedName>
</protein>
<dbReference type="InterPro" id="IPR013780">
    <property type="entry name" value="Glyco_hydro_b"/>
</dbReference>
<keyword evidence="2" id="KW-0677">Repeat</keyword>
<dbReference type="CDD" id="cd11341">
    <property type="entry name" value="AmyAc_Pullulanase_LD-like"/>
    <property type="match status" value="1"/>
</dbReference>
<dbReference type="NCBIfam" id="TIGR02104">
    <property type="entry name" value="pulA_typeI"/>
    <property type="match status" value="1"/>
</dbReference>
<sequence>MFLKRLLAGVMTAMMITGMCAVDVSAAEKKTVTDYQAYAANLDKSAYSGNDLGASYSKKATTFKVWSPNAASVRVNIFEHGSDNEGDAGSIMSRAMSLDKTTGVWSVTINGDLLNKYYTYSVTHGKTTKETADVYAKACGVNGQRSMVVDLSTTNPDGWENDKHVLVQNQTDASVWEISVADFSSSESSGVSEANRGKYLAFTEEGTTVNGVQGASSTCVDYLKKLGVKYVQIMPFYDFGSVDESKNIMDQYNWGYDPVNYNCPEGSYSTNPKKGEVRIKECKQMIQALHNAGIGVIMDVVYNHTYTSDSWLQRTVPNYYYRMNNDGTFSNGSGCSNDTASEHLMFRKYMIDSVTYWASEYHIDGFRFDLMGLHDVTTMNSIRTALDNLYADGSGSQILMYGEAWDMATNCDEGTVLASQKNLKQLSDRIGAFDDTIRDAIKGSTGGTDGAFVQEGSRRANLKTGIAGQSDTTTGWANVPSQCVTYASCHDNLCLYDKLVGSVYGADGKYRKRYEDLVAMNKLSAAIVITSQGIPFSLGGEEFCRSKDGDENSYASSRKGNMLDWENVDLYSDVIEYYRGLYKIRDAFAAFSDSTAATANSLTYLSDVPKGVMGYTINNTESGKWSQMCVIFNGSDSAQNVTAKGDWVVLADNKTAGLRNIKNVTNSVKVEAHSAVIMVDTKSYDSAGIMDDEGAVVIDYYDNKTEKLIKSQTLTGELGTSYDVTNLASTLNYDVKKTDGEIKGVFTDQVGHAKVYVEEYDGEISTVTVKFVDETNNTEIEDSFLVKNRKGEQYYTPDLPSIKNYKLVLDDLPTNGAGKLDSASKTVTYKYTRVTDDEDKTVCRVNAIYMDDSGKILDTKTITGVEGQAYSLSQNTYEEKDLVSVPEKANGTFKSGEINVVFSYSSNPDPLKQMLPFVYVGTGLIIALCAASVIYSSNKRKKRIMAELDIEED</sequence>
<evidence type="ECO:0000259" key="6">
    <source>
        <dbReference type="SMART" id="SM00642"/>
    </source>
</evidence>
<keyword evidence="5" id="KW-0732">Signal</keyword>
<dbReference type="EC" id="3.2.1.41" evidence="7"/>
<dbReference type="Pfam" id="PF02922">
    <property type="entry name" value="CBM_48"/>
    <property type="match status" value="1"/>
</dbReference>
<accession>A0ABV1F799</accession>
<keyword evidence="8" id="KW-1185">Reference proteome</keyword>
<dbReference type="EMBL" id="JBBMEZ010000005">
    <property type="protein sequence ID" value="MEQ2469254.1"/>
    <property type="molecule type" value="Genomic_DNA"/>
</dbReference>
<dbReference type="Gene3D" id="2.60.40.1180">
    <property type="entry name" value="Golgi alpha-mannosidase II"/>
    <property type="match status" value="1"/>
</dbReference>
<feature type="transmembrane region" description="Helical" evidence="4">
    <location>
        <begin position="914"/>
        <end position="935"/>
    </location>
</feature>
<evidence type="ECO:0000256" key="5">
    <source>
        <dbReference type="SAM" id="SignalP"/>
    </source>
</evidence>
<dbReference type="Gene3D" id="3.10.20.320">
    <property type="entry name" value="Putative peptidoglycan bound protein (lpxtg motif)"/>
    <property type="match status" value="3"/>
</dbReference>
<dbReference type="Pfam" id="PF06458">
    <property type="entry name" value="MucBP"/>
    <property type="match status" value="3"/>
</dbReference>
<keyword evidence="7" id="KW-0326">Glycosidase</keyword>
<dbReference type="Gene3D" id="2.60.40.10">
    <property type="entry name" value="Immunoglobulins"/>
    <property type="match status" value="1"/>
</dbReference>
<dbReference type="InterPro" id="IPR009459">
    <property type="entry name" value="MucBP_dom"/>
</dbReference>
<comment type="caution">
    <text evidence="7">The sequence shown here is derived from an EMBL/GenBank/DDBJ whole genome shotgun (WGS) entry which is preliminary data.</text>
</comment>
<dbReference type="SUPFAM" id="SSF81296">
    <property type="entry name" value="E set domains"/>
    <property type="match status" value="1"/>
</dbReference>